<dbReference type="RefSeq" id="WP_244390167.1">
    <property type="nucleotide sequence ID" value="NZ_JAVIFY010000006.1"/>
</dbReference>
<organism evidence="1 2">
    <name type="scientific">Pseudoalteromonas haloplanktis</name>
    <name type="common">Alteromonas haloplanktis</name>
    <dbReference type="NCBI Taxonomy" id="228"/>
    <lineage>
        <taxon>Bacteria</taxon>
        <taxon>Pseudomonadati</taxon>
        <taxon>Pseudomonadota</taxon>
        <taxon>Gammaproteobacteria</taxon>
        <taxon>Alteromonadales</taxon>
        <taxon>Pseudoalteromonadaceae</taxon>
        <taxon>Pseudoalteromonas</taxon>
    </lineage>
</organism>
<dbReference type="SUPFAM" id="SSF158446">
    <property type="entry name" value="IVS-encoded protein-like"/>
    <property type="match status" value="1"/>
</dbReference>
<evidence type="ECO:0000313" key="1">
    <source>
        <dbReference type="EMBL" id="MDQ9091859.1"/>
    </source>
</evidence>
<comment type="caution">
    <text evidence="1">The sequence shown here is derived from an EMBL/GenBank/DDBJ whole genome shotgun (WGS) entry which is preliminary data.</text>
</comment>
<dbReference type="EMBL" id="JAVIFY010000006">
    <property type="protein sequence ID" value="MDQ9091859.1"/>
    <property type="molecule type" value="Genomic_DNA"/>
</dbReference>
<accession>A0ABU1BEA3</accession>
<reference evidence="1 2" key="1">
    <citation type="submission" date="2023-08" db="EMBL/GenBank/DDBJ databases">
        <title>Pseudoalteromonas haloplanktis LL1 genome.</title>
        <authorList>
            <person name="Wu S."/>
        </authorList>
    </citation>
    <scope>NUCLEOTIDE SEQUENCE [LARGE SCALE GENOMIC DNA]</scope>
    <source>
        <strain evidence="1 2">LL1</strain>
    </source>
</reference>
<dbReference type="Proteomes" id="UP001226574">
    <property type="component" value="Unassembled WGS sequence"/>
</dbReference>
<gene>
    <name evidence="1" type="ORF">RC083_09685</name>
</gene>
<name>A0ABU1BEA3_PSEHA</name>
<keyword evidence="2" id="KW-1185">Reference proteome</keyword>
<dbReference type="InterPro" id="IPR036583">
    <property type="entry name" value="23S_rRNA_IVS_sf"/>
</dbReference>
<proteinExistence type="predicted"/>
<dbReference type="Gene3D" id="1.20.1440.60">
    <property type="entry name" value="23S rRNA-intervening sequence"/>
    <property type="match status" value="1"/>
</dbReference>
<dbReference type="PANTHER" id="PTHR38471:SF2">
    <property type="entry name" value="FOUR HELIX BUNDLE PROTEIN"/>
    <property type="match status" value="1"/>
</dbReference>
<dbReference type="PANTHER" id="PTHR38471">
    <property type="entry name" value="FOUR HELIX BUNDLE PROTEIN"/>
    <property type="match status" value="1"/>
</dbReference>
<protein>
    <submittedName>
        <fullName evidence="1">Four helix bundle protein</fullName>
    </submittedName>
</protein>
<evidence type="ECO:0000313" key="2">
    <source>
        <dbReference type="Proteomes" id="UP001226574"/>
    </source>
</evidence>
<dbReference type="Pfam" id="PF05635">
    <property type="entry name" value="23S_rRNA_IVP"/>
    <property type="match status" value="1"/>
</dbReference>
<sequence length="94" mass="11107">MMRFEQLHVWQRFADLACEVYIHFKTSKEFGLKDQITRSALSISSNIAEGMSVKRLKVMHVFYDTQKEVVWNYFQNVDRSNEYGQLLGTLNLEP</sequence>
<dbReference type="InterPro" id="IPR012657">
    <property type="entry name" value="23S_rRNA-intervening_sequence"/>
</dbReference>
<dbReference type="NCBIfam" id="TIGR02436">
    <property type="entry name" value="four helix bundle protein"/>
    <property type="match status" value="1"/>
</dbReference>